<evidence type="ECO:0000256" key="17">
    <source>
        <dbReference type="PIRSR" id="PIRSR001024-5"/>
    </source>
</evidence>
<dbReference type="InterPro" id="IPR013777">
    <property type="entry name" value="A-amylase-like"/>
</dbReference>
<dbReference type="Pfam" id="PF09260">
    <property type="entry name" value="A_amylase_dom_C"/>
    <property type="match status" value="1"/>
</dbReference>
<dbReference type="GO" id="GO:0016052">
    <property type="term" value="P:carbohydrate catabolic process"/>
    <property type="evidence" value="ECO:0007669"/>
    <property type="project" value="InterPro"/>
</dbReference>
<evidence type="ECO:0000256" key="2">
    <source>
        <dbReference type="ARBA" id="ARBA00001913"/>
    </source>
</evidence>
<feature type="active site" description="Nucleophile" evidence="13">
    <location>
        <position position="187"/>
    </location>
</feature>
<evidence type="ECO:0000256" key="8">
    <source>
        <dbReference type="ARBA" id="ARBA00022837"/>
    </source>
</evidence>
<evidence type="ECO:0000256" key="6">
    <source>
        <dbReference type="ARBA" id="ARBA00022729"/>
    </source>
</evidence>
<comment type="cofactor">
    <cofactor evidence="2">
        <name>Ca(2+)</name>
        <dbReference type="ChEBI" id="CHEBI:29108"/>
    </cofactor>
</comment>
<feature type="site" description="Transition state stabilizer" evidence="14">
    <location>
        <position position="278"/>
    </location>
</feature>
<dbReference type="GO" id="GO:0005509">
    <property type="term" value="F:calcium ion binding"/>
    <property type="evidence" value="ECO:0007669"/>
    <property type="project" value="InterPro"/>
</dbReference>
<dbReference type="Gene3D" id="3.20.20.80">
    <property type="entry name" value="Glycosidases"/>
    <property type="match status" value="1"/>
</dbReference>
<keyword evidence="8 15" id="KW-0106">Calcium</keyword>
<dbReference type="EMBL" id="NPHW01005417">
    <property type="protein sequence ID" value="OXV06778.1"/>
    <property type="molecule type" value="Genomic_DNA"/>
</dbReference>
<keyword evidence="9 16" id="KW-1015">Disulfide bond</keyword>
<keyword evidence="7" id="KW-0378">Hydrolase</keyword>
<feature type="binding site" evidence="17">
    <location>
        <position position="215"/>
    </location>
    <ligand>
        <name>substrate</name>
    </ligand>
</feature>
<evidence type="ECO:0000256" key="14">
    <source>
        <dbReference type="PIRSR" id="PIRSR001024-2"/>
    </source>
</evidence>
<dbReference type="CDD" id="cd11319">
    <property type="entry name" value="AmyAc_euk_AmyA"/>
    <property type="match status" value="1"/>
</dbReference>
<keyword evidence="5 15" id="KW-0479">Metal-binding</keyword>
<evidence type="ECO:0000256" key="9">
    <source>
        <dbReference type="ARBA" id="ARBA00023157"/>
    </source>
</evidence>
<dbReference type="InterPro" id="IPR013780">
    <property type="entry name" value="Glyco_hydro_b"/>
</dbReference>
<dbReference type="GO" id="GO:0004556">
    <property type="term" value="F:alpha-amylase activity"/>
    <property type="evidence" value="ECO:0007669"/>
    <property type="project" value="UniProtKB-EC"/>
</dbReference>
<keyword evidence="20" id="KW-1185">Reference proteome</keyword>
<dbReference type="PANTHER" id="PTHR10357">
    <property type="entry name" value="ALPHA-AMYLASE FAMILY MEMBER"/>
    <property type="match status" value="1"/>
</dbReference>
<evidence type="ECO:0000256" key="1">
    <source>
        <dbReference type="ARBA" id="ARBA00000548"/>
    </source>
</evidence>
<evidence type="ECO:0000256" key="5">
    <source>
        <dbReference type="ARBA" id="ARBA00022723"/>
    </source>
</evidence>
<evidence type="ECO:0000256" key="16">
    <source>
        <dbReference type="PIRSR" id="PIRSR001024-4"/>
    </source>
</evidence>
<feature type="binding site" evidence="15">
    <location>
        <position position="191"/>
    </location>
    <ligand>
        <name>Ca(2+)</name>
        <dbReference type="ChEBI" id="CHEBI:29108"/>
        <label>1</label>
    </ligand>
</feature>
<feature type="binding site" evidence="15">
    <location>
        <position position="143"/>
    </location>
    <ligand>
        <name>Ca(2+)</name>
        <dbReference type="ChEBI" id="CHEBI:29108"/>
        <label>1</label>
    </ligand>
</feature>
<evidence type="ECO:0000256" key="12">
    <source>
        <dbReference type="ARBA" id="ARBA00023295"/>
    </source>
</evidence>
<comment type="similarity">
    <text evidence="3">Belongs to the glycosyl hydrolase 13 family.</text>
</comment>
<feature type="binding site" evidence="17">
    <location>
        <position position="325"/>
    </location>
    <ligand>
        <name>substrate</name>
    </ligand>
</feature>
<gene>
    <name evidence="19" type="ORF">Egran_05455</name>
</gene>
<evidence type="ECO:0000256" key="13">
    <source>
        <dbReference type="PIRSR" id="PIRSR001024-1"/>
    </source>
</evidence>
<feature type="binding site" evidence="17">
    <location>
        <position position="278"/>
    </location>
    <ligand>
        <name>substrate</name>
    </ligand>
</feature>
<keyword evidence="11" id="KW-0119">Carbohydrate metabolism</keyword>
<feature type="active site" description="Proton donor" evidence="13">
    <location>
        <position position="211"/>
    </location>
</feature>
<dbReference type="FunFam" id="3.20.20.80:FF:000120">
    <property type="entry name" value="Alpha-amylase A"/>
    <property type="match status" value="1"/>
</dbReference>
<dbReference type="InterPro" id="IPR015340">
    <property type="entry name" value="A_amylase_C_dom"/>
</dbReference>
<feature type="binding site" evidence="17">
    <location>
        <position position="64"/>
    </location>
    <ligand>
        <name>substrate</name>
    </ligand>
</feature>
<keyword evidence="6" id="KW-0732">Signal</keyword>
<name>A0A232LRX2_9EURO</name>
<feature type="disulfide bond" evidence="16">
    <location>
        <begin position="131"/>
        <end position="145"/>
    </location>
</feature>
<dbReference type="Pfam" id="PF00128">
    <property type="entry name" value="Alpha-amylase"/>
    <property type="match status" value="1"/>
</dbReference>
<feature type="disulfide bond" evidence="16">
    <location>
        <begin position="221"/>
        <end position="264"/>
    </location>
</feature>
<evidence type="ECO:0000313" key="19">
    <source>
        <dbReference type="EMBL" id="OXV06778.1"/>
    </source>
</evidence>
<dbReference type="AlphaFoldDB" id="A0A232LRX2"/>
<dbReference type="Proteomes" id="UP000243515">
    <property type="component" value="Unassembled WGS sequence"/>
</dbReference>
<accession>A0A232LRX2</accession>
<feature type="binding site" evidence="15">
    <location>
        <position position="102"/>
    </location>
    <ligand>
        <name>Ca(2+)</name>
        <dbReference type="ChEBI" id="CHEBI:29108"/>
        <label>1</label>
    </ligand>
</feature>
<protein>
    <recommendedName>
        <fullName evidence="4">alpha-amylase</fullName>
        <ecNumber evidence="4">3.2.1.1</ecNumber>
    </recommendedName>
</protein>
<feature type="binding site" evidence="15">
    <location>
        <position position="211"/>
    </location>
    <ligand>
        <name>Ca(2+)</name>
        <dbReference type="ChEBI" id="CHEBI:29108"/>
        <label>2</label>
    </ligand>
</feature>
<feature type="binding site" evidence="17">
    <location>
        <position position="103"/>
    </location>
    <ligand>
        <name>substrate</name>
    </ligand>
</feature>
<evidence type="ECO:0000313" key="20">
    <source>
        <dbReference type="Proteomes" id="UP000243515"/>
    </source>
</evidence>
<evidence type="ECO:0000256" key="4">
    <source>
        <dbReference type="ARBA" id="ARBA00012595"/>
    </source>
</evidence>
<proteinExistence type="inferred from homology"/>
<dbReference type="SUPFAM" id="SSF51011">
    <property type="entry name" value="Glycosyl hydrolase domain"/>
    <property type="match status" value="1"/>
</dbReference>
<evidence type="ECO:0000259" key="18">
    <source>
        <dbReference type="SMART" id="SM00642"/>
    </source>
</evidence>
<dbReference type="PANTHER" id="PTHR10357:SF215">
    <property type="entry name" value="ALPHA-AMYLASE 1"/>
    <property type="match status" value="1"/>
</dbReference>
<dbReference type="OrthoDB" id="204980at2759"/>
<dbReference type="InterPro" id="IPR017853">
    <property type="entry name" value="GH"/>
</dbReference>
<feature type="domain" description="Glycosyl hydrolase family 13 catalytic" evidence="18">
    <location>
        <begin position="10"/>
        <end position="350"/>
    </location>
</feature>
<reference evidence="19 20" key="1">
    <citation type="journal article" date="2015" name="Environ. Microbiol.">
        <title>Metagenome sequence of Elaphomyces granulatus from sporocarp tissue reveals Ascomycota ectomycorrhizal fingerprints of genome expansion and a Proteobacteria-rich microbiome.</title>
        <authorList>
            <person name="Quandt C.A."/>
            <person name="Kohler A."/>
            <person name="Hesse C.N."/>
            <person name="Sharpton T.J."/>
            <person name="Martin F."/>
            <person name="Spatafora J.W."/>
        </authorList>
    </citation>
    <scope>NUCLEOTIDE SEQUENCE [LARGE SCALE GENOMIC DNA]</scope>
    <source>
        <strain evidence="19 20">OSC145934</strain>
    </source>
</reference>
<dbReference type="SMART" id="SM00642">
    <property type="entry name" value="Aamy"/>
    <property type="match status" value="1"/>
</dbReference>
<keyword evidence="10" id="KW-0325">Glycoprotein</keyword>
<evidence type="ECO:0000256" key="15">
    <source>
        <dbReference type="PIRSR" id="PIRSR001024-3"/>
    </source>
</evidence>
<evidence type="ECO:0000256" key="11">
    <source>
        <dbReference type="ARBA" id="ARBA00023277"/>
    </source>
</evidence>
<evidence type="ECO:0000256" key="10">
    <source>
        <dbReference type="ARBA" id="ARBA00023180"/>
    </source>
</evidence>
<evidence type="ECO:0000256" key="3">
    <source>
        <dbReference type="ARBA" id="ARBA00008061"/>
    </source>
</evidence>
<dbReference type="InterPro" id="IPR006047">
    <property type="entry name" value="GH13_cat_dom"/>
</dbReference>
<feature type="binding site" evidence="15">
    <location>
        <position position="187"/>
    </location>
    <ligand>
        <name>Ca(2+)</name>
        <dbReference type="ChEBI" id="CHEBI:29108"/>
        <label>2</label>
    </ligand>
</feature>
<organism evidence="19 20">
    <name type="scientific">Elaphomyces granulatus</name>
    <dbReference type="NCBI Taxonomy" id="519963"/>
    <lineage>
        <taxon>Eukaryota</taxon>
        <taxon>Fungi</taxon>
        <taxon>Dikarya</taxon>
        <taxon>Ascomycota</taxon>
        <taxon>Pezizomycotina</taxon>
        <taxon>Eurotiomycetes</taxon>
        <taxon>Eurotiomycetidae</taxon>
        <taxon>Eurotiales</taxon>
        <taxon>Elaphomycetaceae</taxon>
        <taxon>Elaphomyces</taxon>
    </lineage>
</organism>
<comment type="catalytic activity">
    <reaction evidence="1">
        <text>Endohydrolysis of (1-&gt;4)-alpha-D-glucosidic linkages in polysaccharides containing three or more (1-&gt;4)-alpha-linked D-glucose units.</text>
        <dbReference type="EC" id="3.2.1.1"/>
    </reaction>
</comment>
<dbReference type="EC" id="3.2.1.1" evidence="4"/>
<comment type="caution">
    <text evidence="19">The sequence shown here is derived from an EMBL/GenBank/DDBJ whole genome shotgun (WGS) entry which is preliminary data.</text>
</comment>
<dbReference type="SUPFAM" id="SSF51445">
    <property type="entry name" value="(Trans)glycosidases"/>
    <property type="match status" value="1"/>
</dbReference>
<sequence length="479" mass="53772">MEFIPAPGRQLLIGLQEYCEGTWRGIINQLDYIQGMGFTAVWISPITQQVPDESPYGTAYHGYWQQDIYSLNPSFGTADDLVALSGALHARSMYLMVDVVANHMAYYGEGNTTKYSVYSPFDNEKYFHPYCLISNYDNQTNVEDCWLGDTTVTLPDLNTTRLDVQNIWYSWVHSLVSNYSVDGLRVDTVKHVQKDFWVGYQNAARVYCVGEVYYGDPEYTCPYQDIMDGLLNYPMYYPLMRAFQSTRSNMSELYNIINTLKKTCKDTTLLGNFIENHDLPRFANATDDMSLAKNVLAFIIFTDGIPIVYAGQEQHFNGGIDPANREATWTAGYNTQSELYKFIASANAIRRCIIGGDYEYLTYKNYPIYQDNNTIAIRKGHDHSQAITILTSAGQLGGSHKIGLNGTGYAPGVSVTELFSCVTLSIDEHGNVAVPMGQGLPKILYPTSLLLDSDIYLGLFGGDWAGNVLSFILHRVDVD</sequence>
<feature type="binding site" evidence="15">
    <location>
        <position position="156"/>
    </location>
    <ligand>
        <name>Ca(2+)</name>
        <dbReference type="ChEBI" id="CHEBI:29108"/>
        <label>1</label>
    </ligand>
</feature>
<dbReference type="PIRSF" id="PIRSF001024">
    <property type="entry name" value="Alph-amyl_fung"/>
    <property type="match status" value="1"/>
</dbReference>
<keyword evidence="12" id="KW-0326">Glycosidase</keyword>
<evidence type="ECO:0000256" key="7">
    <source>
        <dbReference type="ARBA" id="ARBA00022801"/>
    </source>
</evidence>
<feature type="binding site" evidence="17">
    <location>
        <position position="185"/>
    </location>
    <ligand>
        <name>substrate</name>
    </ligand>
</feature>
<dbReference type="Gene3D" id="2.60.40.1180">
    <property type="entry name" value="Golgi alpha-mannosidase II"/>
    <property type="match status" value="1"/>
</dbReference>
<feature type="binding site" evidence="17">
    <location>
        <position position="16"/>
    </location>
    <ligand>
        <name>substrate</name>
    </ligand>
</feature>